<evidence type="ECO:0000256" key="1">
    <source>
        <dbReference type="SAM" id="Phobius"/>
    </source>
</evidence>
<name>A0ABW6IHD7_9CYAN</name>
<keyword evidence="3" id="KW-1185">Reference proteome</keyword>
<keyword evidence="1" id="KW-0472">Membrane</keyword>
<dbReference type="Proteomes" id="UP001600165">
    <property type="component" value="Unassembled WGS sequence"/>
</dbReference>
<feature type="transmembrane region" description="Helical" evidence="1">
    <location>
        <begin position="139"/>
        <end position="160"/>
    </location>
</feature>
<comment type="caution">
    <text evidence="2">The sequence shown here is derived from an EMBL/GenBank/DDBJ whole genome shotgun (WGS) entry which is preliminary data.</text>
</comment>
<dbReference type="RefSeq" id="WP_377966500.1">
    <property type="nucleotide sequence ID" value="NZ_JBHZOL010000088.1"/>
</dbReference>
<keyword evidence="1" id="KW-1133">Transmembrane helix</keyword>
<proteinExistence type="predicted"/>
<protein>
    <submittedName>
        <fullName evidence="2">DUF2085 domain-containing protein</fullName>
    </submittedName>
</protein>
<sequence>MANSSIFAAPFRYRSWSSLLGDVVLAGLVSGPLAAPFLAAAPLPVLPQIAAIIYTMGQHVCPQPELGPMLWSPHIMAVCTRCYGTVLGLVVMRWLYAKDQGRSRYWLEQYGLWGFVATFLLCLFYPLELALQGFGSWQINNGVMGLFGLVAGLGLGAYLMPILHPGIVRTGPLKP</sequence>
<keyword evidence="1" id="KW-0812">Transmembrane</keyword>
<evidence type="ECO:0000313" key="2">
    <source>
        <dbReference type="EMBL" id="MFE4107615.1"/>
    </source>
</evidence>
<organism evidence="2 3">
    <name type="scientific">Almyronema epifaneia S1</name>
    <dbReference type="NCBI Taxonomy" id="2991925"/>
    <lineage>
        <taxon>Bacteria</taxon>
        <taxon>Bacillati</taxon>
        <taxon>Cyanobacteriota</taxon>
        <taxon>Cyanophyceae</taxon>
        <taxon>Nodosilineales</taxon>
        <taxon>Nodosilineaceae</taxon>
        <taxon>Almyronema</taxon>
        <taxon>Almyronema epifaneia</taxon>
    </lineage>
</organism>
<reference evidence="2 3" key="1">
    <citation type="submission" date="2024-10" db="EMBL/GenBank/DDBJ databases">
        <authorList>
            <person name="Ratan Roy A."/>
            <person name="Morales Sandoval P.H."/>
            <person name="De Los Santos Villalobos S."/>
            <person name="Chakraborty S."/>
            <person name="Mukherjee J."/>
        </authorList>
    </citation>
    <scope>NUCLEOTIDE SEQUENCE [LARGE SCALE GENOMIC DNA]</scope>
    <source>
        <strain evidence="2 3">S1</strain>
    </source>
</reference>
<accession>A0ABW6IHD7</accession>
<feature type="transmembrane region" description="Helical" evidence="1">
    <location>
        <begin position="71"/>
        <end position="95"/>
    </location>
</feature>
<dbReference type="EMBL" id="JBHZOL010000088">
    <property type="protein sequence ID" value="MFE4107615.1"/>
    <property type="molecule type" value="Genomic_DNA"/>
</dbReference>
<dbReference type="Pfam" id="PF09858">
    <property type="entry name" value="DUF2085"/>
    <property type="match status" value="1"/>
</dbReference>
<dbReference type="InterPro" id="IPR019206">
    <property type="entry name" value="DUF2085_TM"/>
</dbReference>
<feature type="transmembrane region" description="Helical" evidence="1">
    <location>
        <begin position="107"/>
        <end position="127"/>
    </location>
</feature>
<gene>
    <name evidence="2" type="ORF">ACFVKH_15080</name>
</gene>
<evidence type="ECO:0000313" key="3">
    <source>
        <dbReference type="Proteomes" id="UP001600165"/>
    </source>
</evidence>